<protein>
    <submittedName>
        <fullName evidence="2">Uncharacterized protein</fullName>
    </submittedName>
</protein>
<keyword evidence="3" id="KW-1185">Reference proteome</keyword>
<evidence type="ECO:0000256" key="1">
    <source>
        <dbReference type="SAM" id="Phobius"/>
    </source>
</evidence>
<organism evidence="2 3">
    <name type="scientific">Citrus sinensis</name>
    <name type="common">Sweet orange</name>
    <name type="synonym">Citrus aurantium var. sinensis</name>
    <dbReference type="NCBI Taxonomy" id="2711"/>
    <lineage>
        <taxon>Eukaryota</taxon>
        <taxon>Viridiplantae</taxon>
        <taxon>Streptophyta</taxon>
        <taxon>Embryophyta</taxon>
        <taxon>Tracheophyta</taxon>
        <taxon>Spermatophyta</taxon>
        <taxon>Magnoliopsida</taxon>
        <taxon>eudicotyledons</taxon>
        <taxon>Gunneridae</taxon>
        <taxon>Pentapetalae</taxon>
        <taxon>rosids</taxon>
        <taxon>malvids</taxon>
        <taxon>Sapindales</taxon>
        <taxon>Rutaceae</taxon>
        <taxon>Aurantioideae</taxon>
        <taxon>Citrus</taxon>
    </lineage>
</organism>
<evidence type="ECO:0000313" key="3">
    <source>
        <dbReference type="Proteomes" id="UP000027120"/>
    </source>
</evidence>
<keyword evidence="1" id="KW-0472">Membrane</keyword>
<accession>A0A067EKR8</accession>
<proteinExistence type="predicted"/>
<sequence length="67" mass="7921">MYTLPSAPFFSYLETFCGDKVDTVQFIIRSFFGISLLNFFFIFNFNKLGLVSAWRWMDDEINQTDSQ</sequence>
<reference evidence="2 3" key="1">
    <citation type="submission" date="2014-04" db="EMBL/GenBank/DDBJ databases">
        <authorList>
            <consortium name="International Citrus Genome Consortium"/>
            <person name="Gmitter F."/>
            <person name="Chen C."/>
            <person name="Farmerie W."/>
            <person name="Harkins T."/>
            <person name="Desany B."/>
            <person name="Mohiuddin M."/>
            <person name="Kodira C."/>
            <person name="Borodovsky M."/>
            <person name="Lomsadze A."/>
            <person name="Burns P."/>
            <person name="Jenkins J."/>
            <person name="Prochnik S."/>
            <person name="Shu S."/>
            <person name="Chapman J."/>
            <person name="Pitluck S."/>
            <person name="Schmutz J."/>
            <person name="Rokhsar D."/>
        </authorList>
    </citation>
    <scope>NUCLEOTIDE SEQUENCE</scope>
</reference>
<evidence type="ECO:0000313" key="2">
    <source>
        <dbReference type="EMBL" id="KDO54505.1"/>
    </source>
</evidence>
<dbReference type="AlphaFoldDB" id="A0A067EKR8"/>
<keyword evidence="1" id="KW-1133">Transmembrane helix</keyword>
<gene>
    <name evidence="2" type="ORF">CISIN_1g048545mg</name>
</gene>
<dbReference type="Proteomes" id="UP000027120">
    <property type="component" value="Unassembled WGS sequence"/>
</dbReference>
<dbReference type="EMBL" id="KK784995">
    <property type="protein sequence ID" value="KDO54505.1"/>
    <property type="molecule type" value="Genomic_DNA"/>
</dbReference>
<feature type="transmembrane region" description="Helical" evidence="1">
    <location>
        <begin position="26"/>
        <end position="45"/>
    </location>
</feature>
<name>A0A067EKR8_CITSI</name>
<keyword evidence="1" id="KW-0812">Transmembrane</keyword>